<dbReference type="InterPro" id="IPR047650">
    <property type="entry name" value="Transpos_IS110"/>
</dbReference>
<feature type="non-terminal residue" evidence="3">
    <location>
        <position position="150"/>
    </location>
</feature>
<dbReference type="GO" id="GO:0003677">
    <property type="term" value="F:DNA binding"/>
    <property type="evidence" value="ECO:0007669"/>
    <property type="project" value="InterPro"/>
</dbReference>
<evidence type="ECO:0000259" key="1">
    <source>
        <dbReference type="Pfam" id="PF01548"/>
    </source>
</evidence>
<dbReference type="EMBL" id="MZMT01000055">
    <property type="protein sequence ID" value="PIO41822.1"/>
    <property type="molecule type" value="Genomic_DNA"/>
</dbReference>
<gene>
    <name evidence="3" type="ORF">B5P45_26765</name>
</gene>
<dbReference type="InterPro" id="IPR003346">
    <property type="entry name" value="Transposase_20"/>
</dbReference>
<evidence type="ECO:0000313" key="4">
    <source>
        <dbReference type="Proteomes" id="UP000232163"/>
    </source>
</evidence>
<dbReference type="RefSeq" id="WP_165788444.1">
    <property type="nucleotide sequence ID" value="NZ_MZMT01000055.1"/>
</dbReference>
<dbReference type="PANTHER" id="PTHR33055:SF3">
    <property type="entry name" value="PUTATIVE TRANSPOSASE FOR IS117-RELATED"/>
    <property type="match status" value="1"/>
</dbReference>
<proteinExistence type="predicted"/>
<name>A0A2N9VQQ4_9HYPH</name>
<evidence type="ECO:0000313" key="3">
    <source>
        <dbReference type="EMBL" id="PIO41822.1"/>
    </source>
</evidence>
<protein>
    <submittedName>
        <fullName evidence="3">Uncharacterized protein</fullName>
    </submittedName>
</protein>
<comment type="caution">
    <text evidence="3">The sequence shown here is derived from an EMBL/GenBank/DDBJ whole genome shotgun (WGS) entry which is preliminary data.</text>
</comment>
<organism evidence="3 4">
    <name type="scientific">Phyllobacterium zundukense</name>
    <dbReference type="NCBI Taxonomy" id="1867719"/>
    <lineage>
        <taxon>Bacteria</taxon>
        <taxon>Pseudomonadati</taxon>
        <taxon>Pseudomonadota</taxon>
        <taxon>Alphaproteobacteria</taxon>
        <taxon>Hyphomicrobiales</taxon>
        <taxon>Phyllobacteriaceae</taxon>
        <taxon>Phyllobacterium</taxon>
    </lineage>
</organism>
<dbReference type="Proteomes" id="UP000232163">
    <property type="component" value="Unassembled WGS sequence"/>
</dbReference>
<evidence type="ECO:0000259" key="2">
    <source>
        <dbReference type="Pfam" id="PF02371"/>
    </source>
</evidence>
<dbReference type="AlphaFoldDB" id="A0A2N9VQQ4"/>
<dbReference type="Pfam" id="PF02371">
    <property type="entry name" value="Transposase_20"/>
    <property type="match status" value="1"/>
</dbReference>
<accession>A0A2N9VQQ4</accession>
<sequence length="150" mass="16513">MDEITTIGFDIAKNVFQLHGVDAHGQIVPRKSLRRGQLHQFFEKLPPCLIGMEACATAHHWARTLMTSGHDVRLIPPAYIKPYLRRQKNDAADAAAICEAVTRPSMRFSKRLATIPGIGTVTASCLSASVPDARVFKCGREFAAWMGLVP</sequence>
<dbReference type="Pfam" id="PF01548">
    <property type="entry name" value="DEDD_Tnp_IS110"/>
    <property type="match status" value="1"/>
</dbReference>
<dbReference type="GO" id="GO:0004803">
    <property type="term" value="F:transposase activity"/>
    <property type="evidence" value="ECO:0007669"/>
    <property type="project" value="InterPro"/>
</dbReference>
<feature type="domain" description="Transposase IS110-like N-terminal" evidence="1">
    <location>
        <begin position="7"/>
        <end position="109"/>
    </location>
</feature>
<dbReference type="PANTHER" id="PTHR33055">
    <property type="entry name" value="TRANSPOSASE FOR INSERTION SEQUENCE ELEMENT IS1111A"/>
    <property type="match status" value="1"/>
</dbReference>
<reference evidence="4" key="1">
    <citation type="journal article" date="2017" name="Int J Environ Stud">
        <title>Does the Miocene-Pliocene relict legume Oxytropis triphylla form nitrogen-fixing nodules with a combination of bacterial strains?</title>
        <authorList>
            <person name="Safronova V."/>
            <person name="Belimov A."/>
            <person name="Sazanova A."/>
            <person name="Kuznetsova I."/>
            <person name="Popova J."/>
            <person name="Andronov E."/>
            <person name="Verkhozina A."/>
            <person name="Tikhonovich I."/>
        </authorList>
    </citation>
    <scope>NUCLEOTIDE SEQUENCE [LARGE SCALE GENOMIC DNA]</scope>
    <source>
        <strain evidence="4">Tri-38</strain>
    </source>
</reference>
<dbReference type="InterPro" id="IPR002525">
    <property type="entry name" value="Transp_IS110-like_N"/>
</dbReference>
<feature type="domain" description="Transposase IS116/IS110/IS902 C-terminal" evidence="2">
    <location>
        <begin position="110"/>
        <end position="150"/>
    </location>
</feature>
<keyword evidence="4" id="KW-1185">Reference proteome</keyword>
<dbReference type="GO" id="GO:0006313">
    <property type="term" value="P:DNA transposition"/>
    <property type="evidence" value="ECO:0007669"/>
    <property type="project" value="InterPro"/>
</dbReference>